<reference evidence="5 6" key="1">
    <citation type="submission" date="2023-06" db="EMBL/GenBank/DDBJ databases">
        <authorList>
            <person name="Oyuntsetseg B."/>
            <person name="Kim S.B."/>
        </authorList>
    </citation>
    <scope>NUCLEOTIDE SEQUENCE [LARGE SCALE GENOMIC DNA]</scope>
    <source>
        <strain evidence="5 6">2-15</strain>
    </source>
</reference>
<protein>
    <submittedName>
        <fullName evidence="5">Universal stress protein</fullName>
    </submittedName>
</protein>
<feature type="domain" description="UspA" evidence="4">
    <location>
        <begin position="150"/>
        <end position="285"/>
    </location>
</feature>
<dbReference type="RefSeq" id="WP_285974270.1">
    <property type="nucleotide sequence ID" value="NZ_CP127294.1"/>
</dbReference>
<dbReference type="Pfam" id="PF00582">
    <property type="entry name" value="Usp"/>
    <property type="match status" value="2"/>
</dbReference>
<dbReference type="PANTHER" id="PTHR46268">
    <property type="entry name" value="STRESS RESPONSE PROTEIN NHAX"/>
    <property type="match status" value="1"/>
</dbReference>
<evidence type="ECO:0000256" key="3">
    <source>
        <dbReference type="ARBA" id="ARBA00022840"/>
    </source>
</evidence>
<dbReference type="KEGG" id="acab:QRX50_24675"/>
<dbReference type="GO" id="GO:0005524">
    <property type="term" value="F:ATP binding"/>
    <property type="evidence" value="ECO:0007669"/>
    <property type="project" value="UniProtKB-KW"/>
</dbReference>
<evidence type="ECO:0000313" key="6">
    <source>
        <dbReference type="Proteomes" id="UP001236014"/>
    </source>
</evidence>
<feature type="domain" description="UspA" evidence="4">
    <location>
        <begin position="7"/>
        <end position="140"/>
    </location>
</feature>
<evidence type="ECO:0000259" key="4">
    <source>
        <dbReference type="Pfam" id="PF00582"/>
    </source>
</evidence>
<proteinExistence type="inferred from homology"/>
<dbReference type="Proteomes" id="UP001236014">
    <property type="component" value="Chromosome"/>
</dbReference>
<sequence length="291" mass="29667">MNAVTGPVVVGVDGSGQAASAARWAVREAALWHTSLTVLTASAVADPASGGKASAWLETKAVLAQQVARATRDELAAAEPLVPVMTKTSTAGAEAALRQASAGALVLVLGPPTGTLSGLLAGSPDADLIARAGCPVVIVRGTGATRAGGPVVVGVDGSPMSDAALAWAFEEASRRGTRLVAVHAWRDTESGRPFASNPGSPLVEIGEVEQRLLAERLAGRRERYPDVDVEPVVERDLPGDKLLERSAEAALVVVGSRGRGGFTGMVLGSTTHALLHRADCPVMVVGGELRA</sequence>
<organism evidence="5 6">
    <name type="scientific">Amycolatopsis carbonis</name>
    <dbReference type="NCBI Taxonomy" id="715471"/>
    <lineage>
        <taxon>Bacteria</taxon>
        <taxon>Bacillati</taxon>
        <taxon>Actinomycetota</taxon>
        <taxon>Actinomycetes</taxon>
        <taxon>Pseudonocardiales</taxon>
        <taxon>Pseudonocardiaceae</taxon>
        <taxon>Amycolatopsis</taxon>
    </lineage>
</organism>
<accession>A0A9Y2N273</accession>
<evidence type="ECO:0000256" key="2">
    <source>
        <dbReference type="ARBA" id="ARBA00022741"/>
    </source>
</evidence>
<dbReference type="EMBL" id="CP127294">
    <property type="protein sequence ID" value="WIX83724.1"/>
    <property type="molecule type" value="Genomic_DNA"/>
</dbReference>
<dbReference type="PANTHER" id="PTHR46268:SF27">
    <property type="entry name" value="UNIVERSAL STRESS PROTEIN RV2623"/>
    <property type="match status" value="1"/>
</dbReference>
<dbReference type="PRINTS" id="PR01438">
    <property type="entry name" value="UNVRSLSTRESS"/>
</dbReference>
<comment type="similarity">
    <text evidence="1">Belongs to the universal stress protein A family.</text>
</comment>
<keyword evidence="2" id="KW-0547">Nucleotide-binding</keyword>
<dbReference type="InterPro" id="IPR014729">
    <property type="entry name" value="Rossmann-like_a/b/a_fold"/>
</dbReference>
<keyword evidence="3" id="KW-0067">ATP-binding</keyword>
<keyword evidence="6" id="KW-1185">Reference proteome</keyword>
<dbReference type="Gene3D" id="3.40.50.620">
    <property type="entry name" value="HUPs"/>
    <property type="match status" value="2"/>
</dbReference>
<dbReference type="InterPro" id="IPR006016">
    <property type="entry name" value="UspA"/>
</dbReference>
<gene>
    <name evidence="5" type="ORF">QRX50_24675</name>
</gene>
<dbReference type="InterPro" id="IPR006015">
    <property type="entry name" value="Universal_stress_UspA"/>
</dbReference>
<evidence type="ECO:0000313" key="5">
    <source>
        <dbReference type="EMBL" id="WIX83724.1"/>
    </source>
</evidence>
<dbReference type="SUPFAM" id="SSF52402">
    <property type="entry name" value="Adenine nucleotide alpha hydrolases-like"/>
    <property type="match status" value="2"/>
</dbReference>
<evidence type="ECO:0000256" key="1">
    <source>
        <dbReference type="ARBA" id="ARBA00008791"/>
    </source>
</evidence>
<name>A0A9Y2N273_9PSEU</name>
<dbReference type="AlphaFoldDB" id="A0A9Y2N273"/>